<dbReference type="FunFam" id="3.40.47.10:FF:000004">
    <property type="entry name" value="3-oxoacyl-[acyl-carrier-protein] synthase 3"/>
    <property type="match status" value="1"/>
</dbReference>
<dbReference type="EC" id="2.3.1.180" evidence="3 13"/>
<evidence type="ECO:0000256" key="8">
    <source>
        <dbReference type="ARBA" id="ARBA00023098"/>
    </source>
</evidence>
<evidence type="ECO:0000256" key="12">
    <source>
        <dbReference type="ARBA" id="ARBA00051096"/>
    </source>
</evidence>
<dbReference type="InterPro" id="IPR013747">
    <property type="entry name" value="ACP_syn_III_C"/>
</dbReference>
<comment type="domain">
    <text evidence="13">The last Arg residue of the ACP-binding site is essential for the weak association between ACP/AcpP and FabH.</text>
</comment>
<dbReference type="Gene3D" id="3.40.47.10">
    <property type="match status" value="1"/>
</dbReference>
<evidence type="ECO:0000313" key="17">
    <source>
        <dbReference type="EMBL" id="KAA5608485.1"/>
    </source>
</evidence>
<dbReference type="AlphaFoldDB" id="A0A5M6ILJ0"/>
<keyword evidence="4 13" id="KW-0963">Cytoplasm</keyword>
<dbReference type="OrthoDB" id="9815506at2"/>
<gene>
    <name evidence="13" type="primary">fabH</name>
    <name evidence="17" type="ORF">F1189_28795</name>
</gene>
<evidence type="ECO:0000256" key="9">
    <source>
        <dbReference type="ARBA" id="ARBA00023160"/>
    </source>
</evidence>
<dbReference type="CDD" id="cd00830">
    <property type="entry name" value="KAS_III"/>
    <property type="match status" value="1"/>
</dbReference>
<evidence type="ECO:0000256" key="4">
    <source>
        <dbReference type="ARBA" id="ARBA00022490"/>
    </source>
</evidence>
<reference evidence="17 18" key="1">
    <citation type="submission" date="2019-09" db="EMBL/GenBank/DDBJ databases">
        <title>Genome sequence of Rhodovastum atsumiense, a diverse member of the Acetobacteraceae family of non-sulfur purple photosynthetic bacteria.</title>
        <authorList>
            <person name="Meyer T."/>
            <person name="Kyndt J."/>
        </authorList>
    </citation>
    <scope>NUCLEOTIDE SEQUENCE [LARGE SCALE GENOMIC DNA]</scope>
    <source>
        <strain evidence="17 18">DSM 21279</strain>
    </source>
</reference>
<dbReference type="NCBIfam" id="TIGR00747">
    <property type="entry name" value="fabH"/>
    <property type="match status" value="1"/>
</dbReference>
<evidence type="ECO:0000256" key="6">
    <source>
        <dbReference type="ARBA" id="ARBA00022679"/>
    </source>
</evidence>
<comment type="caution">
    <text evidence="17">The sequence shown here is derived from an EMBL/GenBank/DDBJ whole genome shotgun (WGS) entry which is preliminary data.</text>
</comment>
<comment type="subunit">
    <text evidence="13">Homodimer.</text>
</comment>
<evidence type="ECO:0000256" key="3">
    <source>
        <dbReference type="ARBA" id="ARBA00012333"/>
    </source>
</evidence>
<keyword evidence="11 13" id="KW-0012">Acyltransferase</keyword>
<keyword evidence="8 13" id="KW-0443">Lipid metabolism</keyword>
<dbReference type="PANTHER" id="PTHR34069">
    <property type="entry name" value="3-OXOACYL-[ACYL-CARRIER-PROTEIN] SYNTHASE 3"/>
    <property type="match status" value="1"/>
</dbReference>
<evidence type="ECO:0000256" key="13">
    <source>
        <dbReference type="HAMAP-Rule" id="MF_01815"/>
    </source>
</evidence>
<dbReference type="Pfam" id="PF08545">
    <property type="entry name" value="ACP_syn_III"/>
    <property type="match status" value="1"/>
</dbReference>
<dbReference type="EMBL" id="VWPK01000080">
    <property type="protein sequence ID" value="KAA5608485.1"/>
    <property type="molecule type" value="Genomic_DNA"/>
</dbReference>
<comment type="catalytic activity">
    <reaction evidence="12">
        <text>malonyl-[ACP] + acetyl-CoA + H(+) = 3-oxobutanoyl-[ACP] + CO2 + CoA</text>
        <dbReference type="Rhea" id="RHEA:12080"/>
        <dbReference type="Rhea" id="RHEA-COMP:9623"/>
        <dbReference type="Rhea" id="RHEA-COMP:9625"/>
        <dbReference type="ChEBI" id="CHEBI:15378"/>
        <dbReference type="ChEBI" id="CHEBI:16526"/>
        <dbReference type="ChEBI" id="CHEBI:57287"/>
        <dbReference type="ChEBI" id="CHEBI:57288"/>
        <dbReference type="ChEBI" id="CHEBI:78449"/>
        <dbReference type="ChEBI" id="CHEBI:78450"/>
        <dbReference type="EC" id="2.3.1.180"/>
    </reaction>
    <physiologicalReaction direction="left-to-right" evidence="12">
        <dbReference type="Rhea" id="RHEA:12081"/>
    </physiologicalReaction>
</comment>
<proteinExistence type="inferred from homology"/>
<dbReference type="GO" id="GO:0005737">
    <property type="term" value="C:cytoplasm"/>
    <property type="evidence" value="ECO:0007669"/>
    <property type="project" value="UniProtKB-SubCell"/>
</dbReference>
<name>A0A5M6ILJ0_9PROT</name>
<organism evidence="17 18">
    <name type="scientific">Rhodovastum atsumiense</name>
    <dbReference type="NCBI Taxonomy" id="504468"/>
    <lineage>
        <taxon>Bacteria</taxon>
        <taxon>Pseudomonadati</taxon>
        <taxon>Pseudomonadota</taxon>
        <taxon>Alphaproteobacteria</taxon>
        <taxon>Acetobacterales</taxon>
        <taxon>Acetobacteraceae</taxon>
        <taxon>Rhodovastum</taxon>
    </lineage>
</organism>
<keyword evidence="9 13" id="KW-0275">Fatty acid biosynthesis</keyword>
<feature type="active site" evidence="13">
    <location>
        <position position="138"/>
    </location>
</feature>
<dbReference type="GO" id="GO:0004315">
    <property type="term" value="F:3-oxoacyl-[acyl-carrier-protein] synthase activity"/>
    <property type="evidence" value="ECO:0007669"/>
    <property type="project" value="InterPro"/>
</dbReference>
<feature type="region of interest" description="Disordered" evidence="14">
    <location>
        <begin position="1"/>
        <end position="23"/>
    </location>
</feature>
<dbReference type="NCBIfam" id="NF006829">
    <property type="entry name" value="PRK09352.1"/>
    <property type="match status" value="1"/>
</dbReference>
<dbReference type="InterPro" id="IPR013751">
    <property type="entry name" value="ACP_syn_III_N"/>
</dbReference>
<comment type="pathway">
    <text evidence="1 13">Lipid metabolism; fatty acid biosynthesis.</text>
</comment>
<protein>
    <recommendedName>
        <fullName evidence="3 13">Beta-ketoacyl-[acyl-carrier-protein] synthase III</fullName>
        <shortName evidence="13">Beta-ketoacyl-ACP synthase III</shortName>
        <shortName evidence="13">KAS III</shortName>
        <ecNumber evidence="3 13">2.3.1.180</ecNumber>
    </recommendedName>
    <alternativeName>
        <fullName evidence="13">3-oxoacyl-[acyl-carrier-protein] synthase 3</fullName>
    </alternativeName>
    <alternativeName>
        <fullName evidence="13">3-oxoacyl-[acyl-carrier-protein] synthase III</fullName>
    </alternativeName>
</protein>
<keyword evidence="7 13" id="KW-0276">Fatty acid metabolism</keyword>
<evidence type="ECO:0000256" key="14">
    <source>
        <dbReference type="SAM" id="MobiDB-lite"/>
    </source>
</evidence>
<evidence type="ECO:0000256" key="1">
    <source>
        <dbReference type="ARBA" id="ARBA00005194"/>
    </source>
</evidence>
<evidence type="ECO:0000259" key="15">
    <source>
        <dbReference type="Pfam" id="PF08541"/>
    </source>
</evidence>
<feature type="active site" evidence="13">
    <location>
        <position position="275"/>
    </location>
</feature>
<evidence type="ECO:0000256" key="2">
    <source>
        <dbReference type="ARBA" id="ARBA00008642"/>
    </source>
</evidence>
<dbReference type="GO" id="GO:0006633">
    <property type="term" value="P:fatty acid biosynthetic process"/>
    <property type="evidence" value="ECO:0007669"/>
    <property type="project" value="UniProtKB-UniRule"/>
</dbReference>
<dbReference type="Proteomes" id="UP000325255">
    <property type="component" value="Unassembled WGS sequence"/>
</dbReference>
<keyword evidence="6 13" id="KW-0808">Transferase</keyword>
<dbReference type="HAMAP" id="MF_01815">
    <property type="entry name" value="FabH"/>
    <property type="match status" value="1"/>
</dbReference>
<evidence type="ECO:0000256" key="7">
    <source>
        <dbReference type="ARBA" id="ARBA00022832"/>
    </source>
</evidence>
<comment type="function">
    <text evidence="13">Catalyzes the condensation reaction of fatty acid synthesis by the addition to an acyl acceptor of two carbons from malonyl-ACP. Catalyzes the first condensation reaction which initiates fatty acid synthesis and may therefore play a role in governing the total rate of fatty acid production. Possesses both acetoacetyl-ACP synthase and acetyl transacylase activities. Its substrate specificity determines the biosynthesis of branched-chain and/or straight-chain of fatty acids.</text>
</comment>
<dbReference type="SUPFAM" id="SSF53901">
    <property type="entry name" value="Thiolase-like"/>
    <property type="match status" value="1"/>
</dbReference>
<evidence type="ECO:0000313" key="18">
    <source>
        <dbReference type="Proteomes" id="UP000325255"/>
    </source>
</evidence>
<dbReference type="InterPro" id="IPR004655">
    <property type="entry name" value="FabH"/>
</dbReference>
<dbReference type="GO" id="GO:0033818">
    <property type="term" value="F:beta-ketoacyl-acyl-carrier-protein synthase III activity"/>
    <property type="evidence" value="ECO:0007669"/>
    <property type="project" value="UniProtKB-UniRule"/>
</dbReference>
<keyword evidence="18" id="KW-1185">Reference proteome</keyword>
<dbReference type="Pfam" id="PF08541">
    <property type="entry name" value="ACP_syn_III_C"/>
    <property type="match status" value="1"/>
</dbReference>
<comment type="similarity">
    <text evidence="2 13">Belongs to the thiolase-like superfamily. FabH family.</text>
</comment>
<feature type="active site" evidence="13">
    <location>
        <position position="305"/>
    </location>
</feature>
<dbReference type="InterPro" id="IPR016039">
    <property type="entry name" value="Thiolase-like"/>
</dbReference>
<feature type="domain" description="Beta-ketoacyl-[acyl-carrier-protein] synthase III N-terminal" evidence="16">
    <location>
        <begin position="132"/>
        <end position="215"/>
    </location>
</feature>
<evidence type="ECO:0000259" key="16">
    <source>
        <dbReference type="Pfam" id="PF08545"/>
    </source>
</evidence>
<dbReference type="UniPathway" id="UPA00094"/>
<comment type="subcellular location">
    <subcellularLocation>
        <location evidence="13">Cytoplasm</location>
    </subcellularLocation>
</comment>
<keyword evidence="10 13" id="KW-0511">Multifunctional enzyme</keyword>
<dbReference type="GO" id="GO:0044550">
    <property type="term" value="P:secondary metabolite biosynthetic process"/>
    <property type="evidence" value="ECO:0007669"/>
    <property type="project" value="TreeGrafter"/>
</dbReference>
<dbReference type="PANTHER" id="PTHR34069:SF2">
    <property type="entry name" value="BETA-KETOACYL-[ACYL-CARRIER-PROTEIN] SYNTHASE III"/>
    <property type="match status" value="1"/>
</dbReference>
<sequence>MDQLVETTASASRQPAEPGPAPAPSGCIRAMLAGIGAYLPETVVTNADLATRVDTSDEWIRERSGIRQRHIAQPHETCTYMAVRAARAALADAGETPDQVDVIIVATATPDQAFPATAVRVQGELGAGGFAFDISAACSGFVYALSLADSLIRSGQAQNALVIGAEVFSRLLNWQDRGTCVLFGDGAGAVFLRSGRGRGHGTDRGILSTHLHSDGRLGDLLYVDGAVGRPDRPGHLVMNGREVFRHAVTHLSGAVTEALAANGLTAADVDWLVPHQANARIIDGVGRKLGLPAERVVVTVDRHANTSAASIPLALADAYAAGRIRRGDLVLMEALGGGLTWGSALVRL</sequence>
<accession>A0A5M6ILJ0</accession>
<feature type="compositionally biased region" description="Polar residues" evidence="14">
    <location>
        <begin position="1"/>
        <end position="13"/>
    </location>
</feature>
<keyword evidence="5 13" id="KW-0444">Lipid biosynthesis</keyword>
<evidence type="ECO:0000256" key="10">
    <source>
        <dbReference type="ARBA" id="ARBA00023268"/>
    </source>
</evidence>
<evidence type="ECO:0000256" key="5">
    <source>
        <dbReference type="ARBA" id="ARBA00022516"/>
    </source>
</evidence>
<feature type="domain" description="Beta-ketoacyl-[acyl-carrier-protein] synthase III C-terminal" evidence="15">
    <location>
        <begin position="259"/>
        <end position="347"/>
    </location>
</feature>
<feature type="region of interest" description="ACP-binding" evidence="13">
    <location>
        <begin position="276"/>
        <end position="280"/>
    </location>
</feature>
<evidence type="ECO:0000256" key="11">
    <source>
        <dbReference type="ARBA" id="ARBA00023315"/>
    </source>
</evidence>